<dbReference type="SFLD" id="SFLDG00002">
    <property type="entry name" value="C1.7:_P-type_atpase_like"/>
    <property type="match status" value="1"/>
</dbReference>
<feature type="binding site" evidence="13">
    <location>
        <position position="747"/>
    </location>
    <ligand>
        <name>ATP</name>
        <dbReference type="ChEBI" id="CHEBI:30616"/>
    </ligand>
</feature>
<keyword evidence="8 15" id="KW-1278">Translocase</keyword>
<evidence type="ECO:0000256" key="13">
    <source>
        <dbReference type="PIRSR" id="PIRSR606539-2"/>
    </source>
</evidence>
<keyword evidence="6 13" id="KW-0067">ATP-binding</keyword>
<feature type="binding site" evidence="13">
    <location>
        <position position="395"/>
    </location>
    <ligand>
        <name>ATP</name>
        <dbReference type="ChEBI" id="CHEBI:30616"/>
    </ligand>
</feature>
<keyword evidence="19" id="KW-1185">Reference proteome</keyword>
<dbReference type="NCBIfam" id="TIGR01494">
    <property type="entry name" value="ATPase_P-type"/>
    <property type="match status" value="1"/>
</dbReference>
<feature type="transmembrane region" description="Helical" evidence="15">
    <location>
        <begin position="979"/>
        <end position="999"/>
    </location>
</feature>
<dbReference type="GO" id="GO:0005886">
    <property type="term" value="C:plasma membrane"/>
    <property type="evidence" value="ECO:0007669"/>
    <property type="project" value="TreeGrafter"/>
</dbReference>
<name>A0A226E3C4_FOLCA</name>
<keyword evidence="9 15" id="KW-1133">Transmembrane helix</keyword>
<dbReference type="Gene3D" id="3.40.50.1000">
    <property type="entry name" value="HAD superfamily/HAD-like"/>
    <property type="match status" value="1"/>
</dbReference>
<dbReference type="OMA" id="XPFLSYQ"/>
<evidence type="ECO:0000256" key="14">
    <source>
        <dbReference type="PIRSR" id="PIRSR606539-3"/>
    </source>
</evidence>
<dbReference type="GO" id="GO:0000287">
    <property type="term" value="F:magnesium ion binding"/>
    <property type="evidence" value="ECO:0007669"/>
    <property type="project" value="UniProtKB-UniRule"/>
</dbReference>
<proteinExistence type="inferred from homology"/>
<dbReference type="PROSITE" id="PS00154">
    <property type="entry name" value="ATPASE_E1_E2"/>
    <property type="match status" value="1"/>
</dbReference>
<evidence type="ECO:0000313" key="18">
    <source>
        <dbReference type="EMBL" id="OXA51467.1"/>
    </source>
</evidence>
<keyword evidence="5 13" id="KW-0547">Nucleotide-binding</keyword>
<keyword evidence="10 15" id="KW-0472">Membrane</keyword>
<dbReference type="PANTHER" id="PTHR24092:SF175">
    <property type="entry name" value="PHOSPHOLIPID-TRANSPORTING ATPASE"/>
    <property type="match status" value="1"/>
</dbReference>
<comment type="caution">
    <text evidence="18">The sequence shown here is derived from an EMBL/GenBank/DDBJ whole genome shotgun (WGS) entry which is preliminary data.</text>
</comment>
<feature type="domain" description="P-type ATPase C-terminal" evidence="17">
    <location>
        <begin position="801"/>
        <end position="1043"/>
    </location>
</feature>
<feature type="binding site" evidence="13">
    <location>
        <position position="779"/>
    </location>
    <ligand>
        <name>ATP</name>
        <dbReference type="ChEBI" id="CHEBI:30616"/>
    </ligand>
</feature>
<evidence type="ECO:0000256" key="2">
    <source>
        <dbReference type="ARBA" id="ARBA00008109"/>
    </source>
</evidence>
<feature type="binding site" evidence="13">
    <location>
        <position position="657"/>
    </location>
    <ligand>
        <name>ATP</name>
        <dbReference type="ChEBI" id="CHEBI:30616"/>
    </ligand>
</feature>
<accession>A0A226E3C4</accession>
<dbReference type="InterPro" id="IPR008250">
    <property type="entry name" value="ATPase_P-typ_transduc_dom_A_sf"/>
</dbReference>
<dbReference type="InterPro" id="IPR001757">
    <property type="entry name" value="P_typ_ATPase"/>
</dbReference>
<feature type="binding site" evidence="14">
    <location>
        <position position="396"/>
    </location>
    <ligand>
        <name>Mg(2+)</name>
        <dbReference type="ChEBI" id="CHEBI:18420"/>
    </ligand>
</feature>
<comment type="subcellular location">
    <subcellularLocation>
        <location evidence="1 15">Membrane</location>
        <topology evidence="1 15">Multi-pass membrane protein</topology>
    </subcellularLocation>
</comment>
<feature type="binding site" evidence="13">
    <location>
        <position position="396"/>
    </location>
    <ligand>
        <name>ATP</name>
        <dbReference type="ChEBI" id="CHEBI:30616"/>
    </ligand>
</feature>
<dbReference type="GO" id="GO:0045332">
    <property type="term" value="P:phospholipid translocation"/>
    <property type="evidence" value="ECO:0007669"/>
    <property type="project" value="TreeGrafter"/>
</dbReference>
<comment type="cofactor">
    <cofactor evidence="14">
        <name>Mg(2+)</name>
        <dbReference type="ChEBI" id="CHEBI:18420"/>
    </cofactor>
</comment>
<dbReference type="InterPro" id="IPR032630">
    <property type="entry name" value="P_typ_ATPase_c"/>
</dbReference>
<sequence length="1046" mass="118785">MAASAQKLREINFLKDEPKKNKEFADNTVTTSKYTLITFLPRNLFFQFRRMVNFFFLCLIIIQVSIDIPVEPIPYIAAFVFVIGITATKQGYEDWMRHRADASINFAVVHIVDENGNVIKLNAKDIRVGQLVKLEGDEAVPCDLLLIACESTSGQSQSFCQIRSDNLDGESNLKMRFCSPGLDLILEDNRVISDKLKKYFFQYEQPNSDLYSFNGQITSPTFDKPVQITMENVLLRGTRVKNCRSVYAVAIYTGRDTRLSMNSSKVKTSKFSTIEHSMNKIVIGMFIGLLTLSSISLGLSFVYKDNKFGGMWYLPKNDDSDSKHGITIFFAYCVLLCYMIPVSLSVSFEVQKLGCSKFFGWDQEMICPDTGAQPICNTSDLNEELGQIEYLFSDKTGTLTDNDLVFRCCSINGVKYEYSESSKLKQINENETLDQEHEKLYNAFLETLAVCHTLRVLPRDSDNFGNDDNGQLVYQTSSLDEEILVKMAHSLNVQFLGGQDKNFTLKKFGNVKEMKTLAILEFDSDRKCMSTIIQDELGTCYMFSKGAESSILPKCTKSSQTLIDLTANHVTDFAKMGYRTLVVAFKKLERPEVDTFLQKYEEYRSSPEYLNKLYVQMEQDLHLLGCTGVEDKLQPGVPETLYSLKEAGIKILMLTGDKLETAISVGSTCGIISSSHESKENADKIFIVEQMHENAILEKRLHEFTQLSAESSSVLVMDGQSFALALECCKDLVRRIIIEAKSVIFCRMAPLQKSQVVHLVKNNPKKQYKTCAVGDGGNDCAMLREAHLGIGIIGKEGLQAARESDFAVPRFRFLQKAILVHGSWYYHRLSALITYFFYRGVVFIFQIFLYGFDTGFSAQTIFDSTFVMMFTIAFTSIPVVVQGLVDQQYSKEELLNSPRLYREITRNAHMSLKNVSRWYLIGIWHILICYYVPRYVWIDGSSLNDYGSFSLFISSIIVIITDTKVLVEGRYFTWPTLCAQVFSYTTLIGFYMLLCHAMSNGKGLLAFSFIPLLQQVNFWFTAMLILVLSIVPDLTYFTGRLMFFGY</sequence>
<dbReference type="InterPro" id="IPR023299">
    <property type="entry name" value="ATPase_P-typ_cyto_dom_N"/>
</dbReference>
<feature type="binding site" evidence="13">
    <location>
        <position position="545"/>
    </location>
    <ligand>
        <name>ATP</name>
        <dbReference type="ChEBI" id="CHEBI:30616"/>
    </ligand>
</feature>
<feature type="binding site" evidence="13">
    <location>
        <position position="522"/>
    </location>
    <ligand>
        <name>ATP</name>
        <dbReference type="ChEBI" id="CHEBI:30616"/>
    </ligand>
</feature>
<dbReference type="Gene3D" id="3.40.1110.10">
    <property type="entry name" value="Calcium-transporting ATPase, cytoplasmic domain N"/>
    <property type="match status" value="1"/>
</dbReference>
<gene>
    <name evidence="18" type="ORF">Fcan01_12868</name>
</gene>
<dbReference type="Gene3D" id="2.70.150.10">
    <property type="entry name" value="Calcium-transporting ATPase, cytoplasmic transduction domain A"/>
    <property type="match status" value="1"/>
</dbReference>
<organism evidence="18 19">
    <name type="scientific">Folsomia candida</name>
    <name type="common">Springtail</name>
    <dbReference type="NCBI Taxonomy" id="158441"/>
    <lineage>
        <taxon>Eukaryota</taxon>
        <taxon>Metazoa</taxon>
        <taxon>Ecdysozoa</taxon>
        <taxon>Arthropoda</taxon>
        <taxon>Hexapoda</taxon>
        <taxon>Collembola</taxon>
        <taxon>Entomobryomorpha</taxon>
        <taxon>Isotomoidea</taxon>
        <taxon>Isotomidae</taxon>
        <taxon>Proisotominae</taxon>
        <taxon>Folsomia</taxon>
    </lineage>
</organism>
<evidence type="ECO:0000313" key="19">
    <source>
        <dbReference type="Proteomes" id="UP000198287"/>
    </source>
</evidence>
<evidence type="ECO:0000256" key="7">
    <source>
        <dbReference type="ARBA" id="ARBA00022842"/>
    </source>
</evidence>
<feature type="transmembrane region" description="Helical" evidence="15">
    <location>
        <begin position="72"/>
        <end position="89"/>
    </location>
</feature>
<evidence type="ECO:0000256" key="3">
    <source>
        <dbReference type="ARBA" id="ARBA00022692"/>
    </source>
</evidence>
<feature type="binding site" evidence="14">
    <location>
        <position position="775"/>
    </location>
    <ligand>
        <name>Mg(2+)</name>
        <dbReference type="ChEBI" id="CHEBI:18420"/>
    </ligand>
</feature>
<dbReference type="SUPFAM" id="SSF56784">
    <property type="entry name" value="HAD-like"/>
    <property type="match status" value="1"/>
</dbReference>
<feature type="domain" description="P-type ATPase N-terminal" evidence="16">
    <location>
        <begin position="17"/>
        <end position="65"/>
    </location>
</feature>
<feature type="binding site" evidence="13">
    <location>
        <position position="778"/>
    </location>
    <ligand>
        <name>ATP</name>
        <dbReference type="ChEBI" id="CHEBI:30616"/>
    </ligand>
</feature>
<dbReference type="SFLD" id="SFLDF00027">
    <property type="entry name" value="p-type_atpase"/>
    <property type="match status" value="1"/>
</dbReference>
<feature type="binding site" evidence="13">
    <location>
        <position position="394"/>
    </location>
    <ligand>
        <name>ATP</name>
        <dbReference type="ChEBI" id="CHEBI:30616"/>
    </ligand>
</feature>
<dbReference type="InterPro" id="IPR036412">
    <property type="entry name" value="HAD-like_sf"/>
</dbReference>
<dbReference type="GO" id="GO:0005524">
    <property type="term" value="F:ATP binding"/>
    <property type="evidence" value="ECO:0007669"/>
    <property type="project" value="UniProtKB-UniRule"/>
</dbReference>
<evidence type="ECO:0000256" key="4">
    <source>
        <dbReference type="ARBA" id="ARBA00022723"/>
    </source>
</evidence>
<feature type="binding site" evidence="14">
    <location>
        <position position="394"/>
    </location>
    <ligand>
        <name>Mg(2+)</name>
        <dbReference type="ChEBI" id="CHEBI:18420"/>
    </ligand>
</feature>
<dbReference type="STRING" id="158441.A0A226E3C4"/>
<dbReference type="GO" id="GO:0140326">
    <property type="term" value="F:ATPase-coupled intramembrane lipid transporter activity"/>
    <property type="evidence" value="ECO:0007669"/>
    <property type="project" value="UniProtKB-EC"/>
</dbReference>
<comment type="similarity">
    <text evidence="2 15">Belongs to the cation transport ATPase (P-type) (TC 3.A.3) family. Type IV subfamily.</text>
</comment>
<evidence type="ECO:0000256" key="10">
    <source>
        <dbReference type="ARBA" id="ARBA00023136"/>
    </source>
</evidence>
<dbReference type="SUPFAM" id="SSF81665">
    <property type="entry name" value="Calcium ATPase, transmembrane domain M"/>
    <property type="match status" value="1"/>
</dbReference>
<dbReference type="NCBIfam" id="TIGR01652">
    <property type="entry name" value="ATPase-Plipid"/>
    <property type="match status" value="1"/>
</dbReference>
<evidence type="ECO:0000256" key="12">
    <source>
        <dbReference type="PIRSR" id="PIRSR606539-1"/>
    </source>
</evidence>
<feature type="binding site" evidence="13">
    <location>
        <position position="579"/>
    </location>
    <ligand>
        <name>ATP</name>
        <dbReference type="ChEBI" id="CHEBI:30616"/>
    </ligand>
</feature>
<feature type="transmembrane region" description="Helical" evidence="15">
    <location>
        <begin position="48"/>
        <end position="66"/>
    </location>
</feature>
<dbReference type="SUPFAM" id="SSF81660">
    <property type="entry name" value="Metal cation-transporting ATPase, ATP-binding domain N"/>
    <property type="match status" value="1"/>
</dbReference>
<feature type="binding site" evidence="13">
    <location>
        <position position="655"/>
    </location>
    <ligand>
        <name>ATP</name>
        <dbReference type="ChEBI" id="CHEBI:30616"/>
    </ligand>
</feature>
<dbReference type="GO" id="GO:0016887">
    <property type="term" value="F:ATP hydrolysis activity"/>
    <property type="evidence" value="ECO:0007669"/>
    <property type="project" value="InterPro"/>
</dbReference>
<feature type="active site" description="4-aspartylphosphate intermediate" evidence="12">
    <location>
        <position position="394"/>
    </location>
</feature>
<evidence type="ECO:0000259" key="16">
    <source>
        <dbReference type="Pfam" id="PF16209"/>
    </source>
</evidence>
<dbReference type="SUPFAM" id="SSF81653">
    <property type="entry name" value="Calcium ATPase, transduction domain A"/>
    <property type="match status" value="1"/>
</dbReference>
<feature type="transmembrane region" description="Helical" evidence="15">
    <location>
        <begin position="323"/>
        <end position="348"/>
    </location>
</feature>
<protein>
    <recommendedName>
        <fullName evidence="15">Phospholipid-transporting ATPase</fullName>
        <ecNumber evidence="15">7.6.2.1</ecNumber>
    </recommendedName>
</protein>
<dbReference type="InterPro" id="IPR044492">
    <property type="entry name" value="P_typ_ATPase_HD_dom"/>
</dbReference>
<dbReference type="EMBL" id="LNIX01000007">
    <property type="protein sequence ID" value="OXA51467.1"/>
    <property type="molecule type" value="Genomic_DNA"/>
</dbReference>
<keyword evidence="7 14" id="KW-0460">Magnesium</keyword>
<feature type="transmembrane region" description="Helical" evidence="15">
    <location>
        <begin position="281"/>
        <end position="303"/>
    </location>
</feature>
<dbReference type="Pfam" id="PF16209">
    <property type="entry name" value="PhoLip_ATPase_N"/>
    <property type="match status" value="1"/>
</dbReference>
<evidence type="ECO:0000256" key="6">
    <source>
        <dbReference type="ARBA" id="ARBA00022840"/>
    </source>
</evidence>
<feature type="transmembrane region" description="Helical" evidence="15">
    <location>
        <begin position="1019"/>
        <end position="1037"/>
    </location>
</feature>
<evidence type="ECO:0000256" key="11">
    <source>
        <dbReference type="ARBA" id="ARBA00034036"/>
    </source>
</evidence>
<comment type="catalytic activity">
    <reaction evidence="11 15">
        <text>ATP + H2O + phospholipidSide 1 = ADP + phosphate + phospholipidSide 2.</text>
        <dbReference type="EC" id="7.6.2.1"/>
    </reaction>
</comment>
<feature type="binding site" evidence="13">
    <location>
        <position position="481"/>
    </location>
    <ligand>
        <name>ATP</name>
        <dbReference type="ChEBI" id="CHEBI:30616"/>
    </ligand>
</feature>
<dbReference type="GO" id="GO:0005783">
    <property type="term" value="C:endoplasmic reticulum"/>
    <property type="evidence" value="ECO:0007669"/>
    <property type="project" value="TreeGrafter"/>
</dbReference>
<evidence type="ECO:0000256" key="15">
    <source>
        <dbReference type="RuleBase" id="RU362033"/>
    </source>
</evidence>
<evidence type="ECO:0000256" key="1">
    <source>
        <dbReference type="ARBA" id="ARBA00004141"/>
    </source>
</evidence>
<evidence type="ECO:0000256" key="8">
    <source>
        <dbReference type="ARBA" id="ARBA00022967"/>
    </source>
</evidence>
<dbReference type="SFLD" id="SFLDS00003">
    <property type="entry name" value="Haloacid_Dehalogenase"/>
    <property type="match status" value="1"/>
</dbReference>
<dbReference type="InterPro" id="IPR023298">
    <property type="entry name" value="ATPase_P-typ_TM_dom_sf"/>
</dbReference>
<keyword evidence="4 14" id="KW-0479">Metal-binding</keyword>
<feature type="transmembrane region" description="Helical" evidence="15">
    <location>
        <begin position="918"/>
        <end position="937"/>
    </location>
</feature>
<dbReference type="OrthoDB" id="377733at2759"/>
<keyword evidence="3 15" id="KW-0812">Transmembrane</keyword>
<dbReference type="Pfam" id="PF16212">
    <property type="entry name" value="PhoLip_ATPase_C"/>
    <property type="match status" value="1"/>
</dbReference>
<evidence type="ECO:0000259" key="17">
    <source>
        <dbReference type="Pfam" id="PF16212"/>
    </source>
</evidence>
<feature type="transmembrane region" description="Helical" evidence="15">
    <location>
        <begin position="832"/>
        <end position="852"/>
    </location>
</feature>
<feature type="binding site" evidence="13">
    <location>
        <position position="753"/>
    </location>
    <ligand>
        <name>ATP</name>
        <dbReference type="ChEBI" id="CHEBI:30616"/>
    </ligand>
</feature>
<dbReference type="Proteomes" id="UP000198287">
    <property type="component" value="Unassembled WGS sequence"/>
</dbReference>
<dbReference type="InterPro" id="IPR006539">
    <property type="entry name" value="P-type_ATPase_IV"/>
</dbReference>
<dbReference type="PANTHER" id="PTHR24092">
    <property type="entry name" value="PROBABLE PHOSPHOLIPID-TRANSPORTING ATPASE"/>
    <property type="match status" value="1"/>
</dbReference>
<evidence type="ECO:0000256" key="5">
    <source>
        <dbReference type="ARBA" id="ARBA00022741"/>
    </source>
</evidence>
<feature type="transmembrane region" description="Helical" evidence="15">
    <location>
        <begin position="864"/>
        <end position="885"/>
    </location>
</feature>
<dbReference type="PRINTS" id="PR00119">
    <property type="entry name" value="CATATPASE"/>
</dbReference>
<dbReference type="InterPro" id="IPR018303">
    <property type="entry name" value="ATPase_P-typ_P_site"/>
</dbReference>
<dbReference type="InterPro" id="IPR032631">
    <property type="entry name" value="P-type_ATPase_N"/>
</dbReference>
<dbReference type="Pfam" id="PF13246">
    <property type="entry name" value="Cation_ATPase"/>
    <property type="match status" value="1"/>
</dbReference>
<dbReference type="EC" id="7.6.2.1" evidence="15"/>
<dbReference type="InterPro" id="IPR023214">
    <property type="entry name" value="HAD_sf"/>
</dbReference>
<feature type="binding site" evidence="14">
    <location>
        <position position="779"/>
    </location>
    <ligand>
        <name>Mg(2+)</name>
        <dbReference type="ChEBI" id="CHEBI:18420"/>
    </ligand>
</feature>
<evidence type="ECO:0000256" key="9">
    <source>
        <dbReference type="ARBA" id="ARBA00022989"/>
    </source>
</evidence>
<feature type="binding site" evidence="13">
    <location>
        <position position="656"/>
    </location>
    <ligand>
        <name>ATP</name>
        <dbReference type="ChEBI" id="CHEBI:30616"/>
    </ligand>
</feature>
<reference evidence="18 19" key="1">
    <citation type="submission" date="2015-12" db="EMBL/GenBank/DDBJ databases">
        <title>The genome of Folsomia candida.</title>
        <authorList>
            <person name="Faddeeva A."/>
            <person name="Derks M.F."/>
            <person name="Anvar Y."/>
            <person name="Smit S."/>
            <person name="Van Straalen N."/>
            <person name="Roelofs D."/>
        </authorList>
    </citation>
    <scope>NUCLEOTIDE SEQUENCE [LARGE SCALE GENOMIC DNA]</scope>
    <source>
        <strain evidence="18 19">VU population</strain>
        <tissue evidence="18">Whole body</tissue>
    </source>
</reference>
<dbReference type="AlphaFoldDB" id="A0A226E3C4"/>